<evidence type="ECO:0008006" key="5">
    <source>
        <dbReference type="Google" id="ProtNLM"/>
    </source>
</evidence>
<dbReference type="OrthoDB" id="754892at2759"/>
<evidence type="ECO:0000313" key="4">
    <source>
        <dbReference type="Proteomes" id="UP000325577"/>
    </source>
</evidence>
<dbReference type="InterPro" id="IPR038944">
    <property type="entry name" value="OEP7-like"/>
</dbReference>
<proteinExistence type="predicted"/>
<dbReference type="PANTHER" id="PTHR33982">
    <property type="entry name" value="OUTER ENVELOPE MEMBRANE PROTEIN 7-RELATED"/>
    <property type="match status" value="1"/>
</dbReference>
<evidence type="ECO:0000313" key="3">
    <source>
        <dbReference type="EMBL" id="KAA8550884.1"/>
    </source>
</evidence>
<dbReference type="AlphaFoldDB" id="A0A5J5C7S4"/>
<evidence type="ECO:0000256" key="1">
    <source>
        <dbReference type="SAM" id="MobiDB-lite"/>
    </source>
</evidence>
<feature type="compositionally biased region" description="Basic and acidic residues" evidence="1">
    <location>
        <begin position="47"/>
        <end position="91"/>
    </location>
</feature>
<keyword evidence="2" id="KW-0812">Transmembrane</keyword>
<accession>A0A5J5C7S4</accession>
<dbReference type="GO" id="GO:0009707">
    <property type="term" value="C:chloroplast outer membrane"/>
    <property type="evidence" value="ECO:0007669"/>
    <property type="project" value="TreeGrafter"/>
</dbReference>
<gene>
    <name evidence="3" type="ORF">F0562_002568</name>
</gene>
<protein>
    <recommendedName>
        <fullName evidence="5">Outer envelope membrane protein 7</fullName>
    </recommendedName>
</protein>
<name>A0A5J5C7S4_9ASTE</name>
<dbReference type="PANTHER" id="PTHR33982:SF5">
    <property type="entry name" value="OUTER ENVELOPE MEMBRANE PROTEIN 7"/>
    <property type="match status" value="1"/>
</dbReference>
<reference evidence="3 4" key="1">
    <citation type="submission" date="2019-09" db="EMBL/GenBank/DDBJ databases">
        <title>A chromosome-level genome assembly of the Chinese tupelo Nyssa sinensis.</title>
        <authorList>
            <person name="Yang X."/>
            <person name="Kang M."/>
            <person name="Yang Y."/>
            <person name="Xiong H."/>
            <person name="Wang M."/>
            <person name="Zhang Z."/>
            <person name="Wang Z."/>
            <person name="Wu H."/>
            <person name="Ma T."/>
            <person name="Liu J."/>
            <person name="Xi Z."/>
        </authorList>
    </citation>
    <scope>NUCLEOTIDE SEQUENCE [LARGE SCALE GENOMIC DNA]</scope>
    <source>
        <strain evidence="3">J267</strain>
        <tissue evidence="3">Leaf</tissue>
    </source>
</reference>
<feature type="region of interest" description="Disordered" evidence="1">
    <location>
        <begin position="41"/>
        <end position="99"/>
    </location>
</feature>
<dbReference type="Proteomes" id="UP000325577">
    <property type="component" value="Linkage Group LG0"/>
</dbReference>
<keyword evidence="2" id="KW-0472">Membrane</keyword>
<feature type="transmembrane region" description="Helical" evidence="2">
    <location>
        <begin position="12"/>
        <end position="31"/>
    </location>
</feature>
<evidence type="ECO:0000256" key="2">
    <source>
        <dbReference type="SAM" id="Phobius"/>
    </source>
</evidence>
<keyword evidence="4" id="KW-1185">Reference proteome</keyword>
<organism evidence="3 4">
    <name type="scientific">Nyssa sinensis</name>
    <dbReference type="NCBI Taxonomy" id="561372"/>
    <lineage>
        <taxon>Eukaryota</taxon>
        <taxon>Viridiplantae</taxon>
        <taxon>Streptophyta</taxon>
        <taxon>Embryophyta</taxon>
        <taxon>Tracheophyta</taxon>
        <taxon>Spermatophyta</taxon>
        <taxon>Magnoliopsida</taxon>
        <taxon>eudicotyledons</taxon>
        <taxon>Gunneridae</taxon>
        <taxon>Pentapetalae</taxon>
        <taxon>asterids</taxon>
        <taxon>Cornales</taxon>
        <taxon>Nyssaceae</taxon>
        <taxon>Nyssa</taxon>
    </lineage>
</organism>
<dbReference type="EMBL" id="CM018031">
    <property type="protein sequence ID" value="KAA8550884.1"/>
    <property type="molecule type" value="Genomic_DNA"/>
</dbReference>
<sequence length="127" mass="13875">MGRSTKDNSLTSTIVVVGALASAWLAIELAFKPWLKKARTALSNSDTTHDPDDADGNKEEGSKKSPVNDDAAGDRENFGESDRQTDSRENTEAFPPQPQIRSVFASAPCIRRIYFLLGSISHSHSLR</sequence>
<keyword evidence="2" id="KW-1133">Transmembrane helix</keyword>